<dbReference type="SUPFAM" id="SSF48726">
    <property type="entry name" value="Immunoglobulin"/>
    <property type="match status" value="1"/>
</dbReference>
<organism evidence="5 6">
    <name type="scientific">Portunus trituberculatus</name>
    <name type="common">Swimming crab</name>
    <name type="synonym">Neptunus trituberculatus</name>
    <dbReference type="NCBI Taxonomy" id="210409"/>
    <lineage>
        <taxon>Eukaryota</taxon>
        <taxon>Metazoa</taxon>
        <taxon>Ecdysozoa</taxon>
        <taxon>Arthropoda</taxon>
        <taxon>Crustacea</taxon>
        <taxon>Multicrustacea</taxon>
        <taxon>Malacostraca</taxon>
        <taxon>Eumalacostraca</taxon>
        <taxon>Eucarida</taxon>
        <taxon>Decapoda</taxon>
        <taxon>Pleocyemata</taxon>
        <taxon>Brachyura</taxon>
        <taxon>Eubrachyura</taxon>
        <taxon>Portunoidea</taxon>
        <taxon>Portunidae</taxon>
        <taxon>Portuninae</taxon>
        <taxon>Portunus</taxon>
    </lineage>
</organism>
<dbReference type="InterPro" id="IPR036179">
    <property type="entry name" value="Ig-like_dom_sf"/>
</dbReference>
<evidence type="ECO:0000256" key="3">
    <source>
        <dbReference type="SAM" id="MobiDB-lite"/>
    </source>
</evidence>
<dbReference type="Pfam" id="PF07679">
    <property type="entry name" value="I-set"/>
    <property type="match status" value="1"/>
</dbReference>
<proteinExistence type="predicted"/>
<comment type="caution">
    <text evidence="5">The sequence shown here is derived from an EMBL/GenBank/DDBJ whole genome shotgun (WGS) entry which is preliminary data.</text>
</comment>
<feature type="compositionally biased region" description="Polar residues" evidence="3">
    <location>
        <begin position="155"/>
        <end position="166"/>
    </location>
</feature>
<feature type="compositionally biased region" description="Polar residues" evidence="3">
    <location>
        <begin position="661"/>
        <end position="676"/>
    </location>
</feature>
<feature type="compositionally biased region" description="Low complexity" evidence="3">
    <location>
        <begin position="684"/>
        <end position="700"/>
    </location>
</feature>
<evidence type="ECO:0000256" key="2">
    <source>
        <dbReference type="ARBA" id="ARBA00023319"/>
    </source>
</evidence>
<name>A0A5B7EYQ3_PORTR</name>
<feature type="compositionally biased region" description="Low complexity" evidence="3">
    <location>
        <begin position="397"/>
        <end position="409"/>
    </location>
</feature>
<feature type="region of interest" description="Disordered" evidence="3">
    <location>
        <begin position="314"/>
        <end position="339"/>
    </location>
</feature>
<evidence type="ECO:0000313" key="5">
    <source>
        <dbReference type="EMBL" id="MPC37454.1"/>
    </source>
</evidence>
<reference evidence="5 6" key="1">
    <citation type="submission" date="2019-05" db="EMBL/GenBank/DDBJ databases">
        <title>Another draft genome of Portunus trituberculatus and its Hox gene families provides insights of decapod evolution.</title>
        <authorList>
            <person name="Jeong J.-H."/>
            <person name="Song I."/>
            <person name="Kim S."/>
            <person name="Choi T."/>
            <person name="Kim D."/>
            <person name="Ryu S."/>
            <person name="Kim W."/>
        </authorList>
    </citation>
    <scope>NUCLEOTIDE SEQUENCE [LARGE SCALE GENOMIC DNA]</scope>
    <source>
        <tissue evidence="5">Muscle</tissue>
    </source>
</reference>
<keyword evidence="2" id="KW-0393">Immunoglobulin domain</keyword>
<feature type="region of interest" description="Disordered" evidence="3">
    <location>
        <begin position="644"/>
        <end position="700"/>
    </location>
</feature>
<dbReference type="PANTHER" id="PTHR47633">
    <property type="entry name" value="IMMUNOGLOBULIN"/>
    <property type="match status" value="1"/>
</dbReference>
<sequence>MHHILFSPTASARPAKQPTFTKGLTNAAVEECGELTLQCQVQGHPEPRVTFSRGTQQLQPSSRLAIESDQYGTWTLRLSDCALVDAGEVTATANNTLASATCRCQVKVFPEGTPLPCQDASRSSRQQKSQNNQQLKGRSGSKLTQKTSHPGPHLSDNTARTPSTAALITPSHLQLEDSLTTSSDAKRGGREQEDIQQVPTKPGTASGKPEDLSGALEELHDTTLEETQRSPLLLLSNTASASEASVHEELDAIAGDVGGGGSGVGAAAVSVRHSGQGSNKHLHNFSAIAEETSDLAACVGESFPSAPVHGASLDLDYYPSSHDDHTSSSSDTDNNEDGKELTLMRPTDYLHSTSSTHQTSQTNPPALPSSLPPNQLHASSSLEDPCLQKHEGCLRDSPSSASPSGAPQSVTGTIAEREHRKWEAAVPLPNNPYSPERLAHRLSHSRPPDHAIYTRSSSVDFSGGSEVDLDPSLQDGLPCRADLNRYSRDYYVAGSTNGTAAARSRSNFVNHQKHGQENYQTPKPQPLTNGCHTPPNTSQQVTRNGQVCHTLPQMHVAAPCMSVDGIQVLKVPFSYQSPTHDCDPTLHHPSPVLSPPSNCSAFHVSDNTSRTVSRSKGRKTLSAEPGKLHISIIDRLDKSRVSLPSSQVTLGPNRGLKQEGILSTATPVTQPDSHNSLYEKTRQSVSISSSSTTSSPVSSLVTPLFPESPGIRELEGNFIHHNLARLSFRSWKTTREFSLNPLFEDEDRVQGGDSVETHSNRAVLQSVEPLSDYYSSYESLPYLSSFSREGSLKLPKPQVTEEVFESLSDIGGSLRLSKRKSSLKAWGSFKHKRNMMF</sequence>
<keyword evidence="1" id="KW-1015">Disulfide bond</keyword>
<feature type="compositionally biased region" description="Low complexity" evidence="3">
    <location>
        <begin position="121"/>
        <end position="134"/>
    </location>
</feature>
<dbReference type="FunFam" id="2.60.40.10:FF:000032">
    <property type="entry name" value="palladin isoform X1"/>
    <property type="match status" value="1"/>
</dbReference>
<dbReference type="InterPro" id="IPR013098">
    <property type="entry name" value="Ig_I-set"/>
</dbReference>
<dbReference type="OrthoDB" id="6375874at2759"/>
<dbReference type="EMBL" id="VSRR010003788">
    <property type="protein sequence ID" value="MPC37454.1"/>
    <property type="molecule type" value="Genomic_DNA"/>
</dbReference>
<dbReference type="AlphaFoldDB" id="A0A5B7EYQ3"/>
<accession>A0A5B7EYQ3</accession>
<dbReference type="InterPro" id="IPR013783">
    <property type="entry name" value="Ig-like_fold"/>
</dbReference>
<evidence type="ECO:0000256" key="1">
    <source>
        <dbReference type="ARBA" id="ARBA00023157"/>
    </source>
</evidence>
<feature type="compositionally biased region" description="Low complexity" evidence="3">
    <location>
        <begin position="351"/>
        <end position="364"/>
    </location>
</feature>
<feature type="domain" description="Immunoglobulin I-set" evidence="4">
    <location>
        <begin position="18"/>
        <end position="108"/>
    </location>
</feature>
<feature type="region of interest" description="Disordered" evidence="3">
    <location>
        <begin position="351"/>
        <end position="447"/>
    </location>
</feature>
<keyword evidence="6" id="KW-1185">Reference proteome</keyword>
<dbReference type="Proteomes" id="UP000324222">
    <property type="component" value="Unassembled WGS sequence"/>
</dbReference>
<feature type="compositionally biased region" description="Basic and acidic residues" evidence="3">
    <location>
        <begin position="184"/>
        <end position="193"/>
    </location>
</feature>
<evidence type="ECO:0000313" key="6">
    <source>
        <dbReference type="Proteomes" id="UP000324222"/>
    </source>
</evidence>
<gene>
    <name evidence="5" type="primary">unc-89_2</name>
    <name evidence="5" type="ORF">E2C01_030936</name>
</gene>
<protein>
    <submittedName>
        <fullName evidence="5">Muscle M-line assembly protein unc-89</fullName>
    </submittedName>
</protein>
<dbReference type="Gene3D" id="2.60.40.10">
    <property type="entry name" value="Immunoglobulins"/>
    <property type="match status" value="1"/>
</dbReference>
<evidence type="ECO:0000259" key="4">
    <source>
        <dbReference type="Pfam" id="PF07679"/>
    </source>
</evidence>
<feature type="region of interest" description="Disordered" evidence="3">
    <location>
        <begin position="115"/>
        <end position="212"/>
    </location>
</feature>